<feature type="domain" description="Ig-like" evidence="13">
    <location>
        <begin position="2636"/>
        <end position="2722"/>
    </location>
</feature>
<feature type="compositionally biased region" description="Basic and acidic residues" evidence="11">
    <location>
        <begin position="271"/>
        <end position="306"/>
    </location>
</feature>
<dbReference type="FunFam" id="2.60.40.10:FF:000107">
    <property type="entry name" value="Myosin, light chain kinase a"/>
    <property type="match status" value="1"/>
</dbReference>
<feature type="domain" description="Ig-like" evidence="13">
    <location>
        <begin position="2733"/>
        <end position="2822"/>
    </location>
</feature>
<proteinExistence type="inferred from homology"/>
<dbReference type="PROSITE" id="PS50853">
    <property type="entry name" value="FN3"/>
    <property type="match status" value="4"/>
</dbReference>
<dbReference type="InterPro" id="IPR036116">
    <property type="entry name" value="FN3_sf"/>
</dbReference>
<evidence type="ECO:0000256" key="7">
    <source>
        <dbReference type="ARBA" id="ARBA00023157"/>
    </source>
</evidence>
<dbReference type="FunFam" id="2.60.40.10:FF:000050">
    <property type="entry name" value="Titin isoform B"/>
    <property type="match status" value="2"/>
</dbReference>
<dbReference type="InterPro" id="IPR003598">
    <property type="entry name" value="Ig_sub2"/>
</dbReference>
<dbReference type="PANTHER" id="PTHR13817">
    <property type="entry name" value="TITIN"/>
    <property type="match status" value="1"/>
</dbReference>
<feature type="domain" description="Fibronectin type-III" evidence="14">
    <location>
        <begin position="3597"/>
        <end position="3698"/>
    </location>
</feature>
<feature type="compositionally biased region" description="Basic and acidic residues" evidence="11">
    <location>
        <begin position="1545"/>
        <end position="1570"/>
    </location>
</feature>
<feature type="region of interest" description="Disordered" evidence="11">
    <location>
        <begin position="1653"/>
        <end position="1691"/>
    </location>
</feature>
<feature type="domain" description="Ig-like" evidence="13">
    <location>
        <begin position="3007"/>
        <end position="3090"/>
    </location>
</feature>
<feature type="region of interest" description="Disordered" evidence="11">
    <location>
        <begin position="1063"/>
        <end position="1279"/>
    </location>
</feature>
<feature type="compositionally biased region" description="Basic and acidic residues" evidence="11">
    <location>
        <begin position="184"/>
        <end position="194"/>
    </location>
</feature>
<dbReference type="GO" id="GO:0060298">
    <property type="term" value="P:positive regulation of sarcomere organization"/>
    <property type="evidence" value="ECO:0007669"/>
    <property type="project" value="UniProtKB-ARBA"/>
</dbReference>
<protein>
    <submittedName>
        <fullName evidence="15">CLUMA_CG019512, isoform A</fullName>
    </submittedName>
</protein>
<feature type="compositionally biased region" description="Basic and acidic residues" evidence="11">
    <location>
        <begin position="712"/>
        <end position="745"/>
    </location>
</feature>
<feature type="region of interest" description="Disordered" evidence="11">
    <location>
        <begin position="420"/>
        <end position="639"/>
    </location>
</feature>
<feature type="compositionally biased region" description="Basic and acidic residues" evidence="11">
    <location>
        <begin position="1153"/>
        <end position="1188"/>
    </location>
</feature>
<dbReference type="GO" id="GO:0030017">
    <property type="term" value="C:sarcomere"/>
    <property type="evidence" value="ECO:0007669"/>
    <property type="project" value="UniProtKB-ARBA"/>
</dbReference>
<dbReference type="FunFam" id="2.60.40.10:FF:000032">
    <property type="entry name" value="palladin isoform X1"/>
    <property type="match status" value="1"/>
</dbReference>
<dbReference type="PROSITE" id="PS50835">
    <property type="entry name" value="IG_LIKE"/>
    <property type="match status" value="9"/>
</dbReference>
<evidence type="ECO:0000256" key="3">
    <source>
        <dbReference type="ARBA" id="ARBA00006692"/>
    </source>
</evidence>
<dbReference type="PROSITE" id="PS50002">
    <property type="entry name" value="SH3"/>
    <property type="match status" value="1"/>
</dbReference>
<dbReference type="FunFam" id="2.60.40.10:FF:000031">
    <property type="entry name" value="Myosin-binding protein C, slow type"/>
    <property type="match status" value="1"/>
</dbReference>
<dbReference type="SUPFAM" id="SSF49265">
    <property type="entry name" value="Fibronectin type III"/>
    <property type="match status" value="3"/>
</dbReference>
<dbReference type="SMART" id="SM00060">
    <property type="entry name" value="FN3"/>
    <property type="match status" value="4"/>
</dbReference>
<feature type="compositionally biased region" description="Basic residues" evidence="11">
    <location>
        <begin position="153"/>
        <end position="163"/>
    </location>
</feature>
<accession>A0A1J1J378</accession>
<feature type="compositionally biased region" description="Basic and acidic residues" evidence="11">
    <location>
        <begin position="1465"/>
        <end position="1494"/>
    </location>
</feature>
<dbReference type="SUPFAM" id="SSF48726">
    <property type="entry name" value="Immunoglobulin"/>
    <property type="match status" value="11"/>
</dbReference>
<feature type="region of interest" description="Disordered" evidence="11">
    <location>
        <begin position="661"/>
        <end position="1038"/>
    </location>
</feature>
<dbReference type="EMBL" id="CVRI01000067">
    <property type="protein sequence ID" value="CRL06410.1"/>
    <property type="molecule type" value="Genomic_DNA"/>
</dbReference>
<keyword evidence="4 10" id="KW-0728">SH3 domain</keyword>
<name>A0A1J1J378_9DIPT</name>
<feature type="compositionally biased region" description="Acidic residues" evidence="11">
    <location>
        <begin position="168"/>
        <end position="177"/>
    </location>
</feature>
<dbReference type="GO" id="GO:0045989">
    <property type="term" value="P:positive regulation of striated muscle contraction"/>
    <property type="evidence" value="ECO:0007669"/>
    <property type="project" value="UniProtKB-ARBA"/>
</dbReference>
<feature type="compositionally biased region" description="Basic and acidic residues" evidence="11">
    <location>
        <begin position="229"/>
        <end position="262"/>
    </location>
</feature>
<dbReference type="Proteomes" id="UP000183832">
    <property type="component" value="Unassembled WGS sequence"/>
</dbReference>
<evidence type="ECO:0000256" key="4">
    <source>
        <dbReference type="ARBA" id="ARBA00022443"/>
    </source>
</evidence>
<feature type="compositionally biased region" description="Basic and acidic residues" evidence="11">
    <location>
        <begin position="576"/>
        <end position="613"/>
    </location>
</feature>
<keyword evidence="5" id="KW-0963">Cytoplasm</keyword>
<feature type="compositionally biased region" description="Basic and acidic residues" evidence="11">
    <location>
        <begin position="1304"/>
        <end position="1334"/>
    </location>
</feature>
<gene>
    <name evidence="15" type="primary">similar to Titin</name>
    <name evidence="15" type="ORF">CLUMA_CG019512</name>
</gene>
<dbReference type="InterPro" id="IPR003599">
    <property type="entry name" value="Ig_sub"/>
</dbReference>
<keyword evidence="6" id="KW-0677">Repeat</keyword>
<feature type="compositionally biased region" description="Basic and acidic residues" evidence="11">
    <location>
        <begin position="754"/>
        <end position="789"/>
    </location>
</feature>
<feature type="compositionally biased region" description="Basic and acidic residues" evidence="11">
    <location>
        <begin position="1216"/>
        <end position="1253"/>
    </location>
</feature>
<dbReference type="InterPro" id="IPR013098">
    <property type="entry name" value="Ig_I-set"/>
</dbReference>
<feature type="domain" description="Ig-like" evidence="13">
    <location>
        <begin position="3094"/>
        <end position="3180"/>
    </location>
</feature>
<feature type="domain" description="Ig-like" evidence="13">
    <location>
        <begin position="2414"/>
        <end position="2503"/>
    </location>
</feature>
<dbReference type="GO" id="GO:0009653">
    <property type="term" value="P:anatomical structure morphogenesis"/>
    <property type="evidence" value="ECO:0007669"/>
    <property type="project" value="UniProtKB-ARBA"/>
</dbReference>
<dbReference type="SMART" id="SM00409">
    <property type="entry name" value="IG"/>
    <property type="match status" value="11"/>
</dbReference>
<dbReference type="InterPro" id="IPR013783">
    <property type="entry name" value="Ig-like_fold"/>
</dbReference>
<feature type="compositionally biased region" description="Basic and acidic residues" evidence="11">
    <location>
        <begin position="1111"/>
        <end position="1144"/>
    </location>
</feature>
<dbReference type="FunFam" id="2.60.40.10:FF:001138">
    <property type="entry name" value="Sallimus, isoform P"/>
    <property type="match status" value="1"/>
</dbReference>
<keyword evidence="9" id="KW-0393">Immunoglobulin domain</keyword>
<feature type="compositionally biased region" description="Basic and acidic residues" evidence="11">
    <location>
        <begin position="513"/>
        <end position="548"/>
    </location>
</feature>
<feature type="compositionally biased region" description="Basic and acidic residues" evidence="11">
    <location>
        <begin position="661"/>
        <end position="694"/>
    </location>
</feature>
<evidence type="ECO:0000256" key="2">
    <source>
        <dbReference type="ARBA" id="ARBA00004496"/>
    </source>
</evidence>
<dbReference type="CDD" id="cd00096">
    <property type="entry name" value="Ig"/>
    <property type="match status" value="3"/>
</dbReference>
<dbReference type="InterPro" id="IPR001452">
    <property type="entry name" value="SH3_domain"/>
</dbReference>
<evidence type="ECO:0000259" key="14">
    <source>
        <dbReference type="PROSITE" id="PS50853"/>
    </source>
</evidence>
<comment type="similarity">
    <text evidence="3">Belongs to the protein kinase superfamily. CAMK Ser/Thr protein kinase family.</text>
</comment>
<evidence type="ECO:0000256" key="8">
    <source>
        <dbReference type="ARBA" id="ARBA00023242"/>
    </source>
</evidence>
<comment type="subcellular location">
    <subcellularLocation>
        <location evidence="2">Cytoplasm</location>
    </subcellularLocation>
    <subcellularLocation>
        <location evidence="1">Nucleus</location>
    </subcellularLocation>
</comment>
<dbReference type="OrthoDB" id="2152335at2759"/>
<evidence type="ECO:0000256" key="5">
    <source>
        <dbReference type="ARBA" id="ARBA00022490"/>
    </source>
</evidence>
<dbReference type="InterPro" id="IPR036179">
    <property type="entry name" value="Ig-like_dom_sf"/>
</dbReference>
<feature type="domain" description="Fibronectin type-III" evidence="14">
    <location>
        <begin position="3285"/>
        <end position="3377"/>
    </location>
</feature>
<dbReference type="PANTHER" id="PTHR13817:SF151">
    <property type="entry name" value="TITIN"/>
    <property type="match status" value="1"/>
</dbReference>
<keyword evidence="16" id="KW-1185">Reference proteome</keyword>
<dbReference type="GO" id="GO:0030154">
    <property type="term" value="P:cell differentiation"/>
    <property type="evidence" value="ECO:0007669"/>
    <property type="project" value="UniProtKB-ARBA"/>
</dbReference>
<feature type="compositionally biased region" description="Basic and acidic residues" evidence="11">
    <location>
        <begin position="470"/>
        <end position="495"/>
    </location>
</feature>
<dbReference type="GO" id="GO:0040017">
    <property type="term" value="P:positive regulation of locomotion"/>
    <property type="evidence" value="ECO:0007669"/>
    <property type="project" value="UniProtKB-ARBA"/>
</dbReference>
<feature type="domain" description="SH3" evidence="12">
    <location>
        <begin position="2322"/>
        <end position="2383"/>
    </location>
</feature>
<dbReference type="FunFam" id="2.60.40.10:FF:000425">
    <property type="entry name" value="Myosin light chain kinase"/>
    <property type="match status" value="2"/>
</dbReference>
<evidence type="ECO:0000256" key="6">
    <source>
        <dbReference type="ARBA" id="ARBA00022737"/>
    </source>
</evidence>
<feature type="compositionally biased region" description="Basic and acidic residues" evidence="11">
    <location>
        <begin position="975"/>
        <end position="1012"/>
    </location>
</feature>
<feature type="compositionally biased region" description="Basic and acidic residues" evidence="11">
    <location>
        <begin position="1813"/>
        <end position="1823"/>
    </location>
</feature>
<dbReference type="SMART" id="SM00408">
    <property type="entry name" value="IGc2"/>
    <property type="match status" value="10"/>
</dbReference>
<dbReference type="InterPro" id="IPR003961">
    <property type="entry name" value="FN3_dom"/>
</dbReference>
<feature type="compositionally biased region" description="Basic and acidic residues" evidence="11">
    <location>
        <begin position="334"/>
        <end position="371"/>
    </location>
</feature>
<feature type="compositionally biased region" description="Basic and acidic residues" evidence="11">
    <location>
        <begin position="202"/>
        <end position="214"/>
    </location>
</feature>
<feature type="region of interest" description="Disordered" evidence="11">
    <location>
        <begin position="137"/>
        <end position="397"/>
    </location>
</feature>
<feature type="compositionally biased region" description="Basic and acidic residues" evidence="11">
    <location>
        <begin position="1352"/>
        <end position="1385"/>
    </location>
</feature>
<dbReference type="CDD" id="cd00063">
    <property type="entry name" value="FN3"/>
    <property type="match status" value="4"/>
</dbReference>
<feature type="compositionally biased region" description="Basic and acidic residues" evidence="11">
    <location>
        <begin position="1394"/>
        <end position="1429"/>
    </location>
</feature>
<feature type="compositionally biased region" description="Basic and acidic residues" evidence="11">
    <location>
        <begin position="883"/>
        <end position="924"/>
    </location>
</feature>
<keyword evidence="8" id="KW-0539">Nucleus</keyword>
<feature type="compositionally biased region" description="Basic and acidic residues" evidence="11">
    <location>
        <begin position="1063"/>
        <end position="1094"/>
    </location>
</feature>
<feature type="region of interest" description="Disordered" evidence="11">
    <location>
        <begin position="1744"/>
        <end position="1895"/>
    </location>
</feature>
<dbReference type="Pfam" id="PF07679">
    <property type="entry name" value="I-set"/>
    <property type="match status" value="11"/>
</dbReference>
<evidence type="ECO:0000256" key="11">
    <source>
        <dbReference type="SAM" id="MobiDB-lite"/>
    </source>
</evidence>
<dbReference type="FunFam" id="2.60.40.10:FF:000056">
    <property type="entry name" value="twitchin isoform X4"/>
    <property type="match status" value="1"/>
</dbReference>
<feature type="region of interest" description="Disordered" evidence="11">
    <location>
        <begin position="1304"/>
        <end position="1522"/>
    </location>
</feature>
<evidence type="ECO:0000256" key="9">
    <source>
        <dbReference type="ARBA" id="ARBA00023319"/>
    </source>
</evidence>
<keyword evidence="7" id="KW-1015">Disulfide bond</keyword>
<feature type="region of interest" description="Disordered" evidence="11">
    <location>
        <begin position="1545"/>
        <end position="1585"/>
    </location>
</feature>
<feature type="non-terminal residue" evidence="15">
    <location>
        <position position="1"/>
    </location>
</feature>
<feature type="compositionally biased region" description="Basic and acidic residues" evidence="11">
    <location>
        <begin position="817"/>
        <end position="854"/>
    </location>
</feature>
<dbReference type="GO" id="GO:0005634">
    <property type="term" value="C:nucleus"/>
    <property type="evidence" value="ECO:0007669"/>
    <property type="project" value="UniProtKB-SubCell"/>
</dbReference>
<feature type="compositionally biased region" description="Basic and acidic residues" evidence="11">
    <location>
        <begin position="420"/>
        <end position="453"/>
    </location>
</feature>
<feature type="compositionally biased region" description="Acidic residues" evidence="11">
    <location>
        <begin position="2086"/>
        <end position="2102"/>
    </location>
</feature>
<evidence type="ECO:0000313" key="15">
    <source>
        <dbReference type="EMBL" id="CRL06410.1"/>
    </source>
</evidence>
<feature type="compositionally biased region" description="Basic residues" evidence="11">
    <location>
        <begin position="1675"/>
        <end position="1685"/>
    </location>
</feature>
<feature type="domain" description="Ig-like" evidence="13">
    <location>
        <begin position="3377"/>
        <end position="3468"/>
    </location>
</feature>
<evidence type="ECO:0000259" key="13">
    <source>
        <dbReference type="PROSITE" id="PS50835"/>
    </source>
</evidence>
<feature type="domain" description="Ig-like" evidence="13">
    <location>
        <begin position="2535"/>
        <end position="2629"/>
    </location>
</feature>
<feature type="domain" description="Fibronectin type-III" evidence="14">
    <location>
        <begin position="3799"/>
        <end position="3895"/>
    </location>
</feature>
<dbReference type="Gene3D" id="2.30.30.40">
    <property type="entry name" value="SH3 Domains"/>
    <property type="match status" value="1"/>
</dbReference>
<feature type="domain" description="Fibronectin type-III" evidence="14">
    <location>
        <begin position="3699"/>
        <end position="3795"/>
    </location>
</feature>
<dbReference type="InterPro" id="IPR007110">
    <property type="entry name" value="Ig-like_dom"/>
</dbReference>
<dbReference type="Gene3D" id="2.60.40.10">
    <property type="entry name" value="Immunoglobulins"/>
    <property type="match status" value="15"/>
</dbReference>
<reference evidence="15 16" key="1">
    <citation type="submission" date="2015-04" db="EMBL/GenBank/DDBJ databases">
        <authorList>
            <person name="Syromyatnikov M.Y."/>
            <person name="Popov V.N."/>
        </authorList>
    </citation>
    <scope>NUCLEOTIDE SEQUENCE [LARGE SCALE GENOMIC DNA]</scope>
</reference>
<feature type="domain" description="Ig-like" evidence="13">
    <location>
        <begin position="2826"/>
        <end position="2913"/>
    </location>
</feature>
<dbReference type="SUPFAM" id="SSF50044">
    <property type="entry name" value="SH3-domain"/>
    <property type="match status" value="1"/>
</dbReference>
<feature type="compositionally biased region" description="Basic and acidic residues" evidence="11">
    <location>
        <begin position="932"/>
        <end position="947"/>
    </location>
</feature>
<dbReference type="Pfam" id="PF00041">
    <property type="entry name" value="fn3"/>
    <property type="match status" value="4"/>
</dbReference>
<dbReference type="InterPro" id="IPR050964">
    <property type="entry name" value="Striated_Muscle_Regulatory"/>
</dbReference>
<evidence type="ECO:0000259" key="12">
    <source>
        <dbReference type="PROSITE" id="PS50002"/>
    </source>
</evidence>
<organism evidence="15 16">
    <name type="scientific">Clunio marinus</name>
    <dbReference type="NCBI Taxonomy" id="568069"/>
    <lineage>
        <taxon>Eukaryota</taxon>
        <taxon>Metazoa</taxon>
        <taxon>Ecdysozoa</taxon>
        <taxon>Arthropoda</taxon>
        <taxon>Hexapoda</taxon>
        <taxon>Insecta</taxon>
        <taxon>Pterygota</taxon>
        <taxon>Neoptera</taxon>
        <taxon>Endopterygota</taxon>
        <taxon>Diptera</taxon>
        <taxon>Nematocera</taxon>
        <taxon>Chironomoidea</taxon>
        <taxon>Chironomidae</taxon>
        <taxon>Clunio</taxon>
    </lineage>
</organism>
<evidence type="ECO:0000313" key="16">
    <source>
        <dbReference type="Proteomes" id="UP000183832"/>
    </source>
</evidence>
<evidence type="ECO:0000256" key="1">
    <source>
        <dbReference type="ARBA" id="ARBA00004123"/>
    </source>
</evidence>
<dbReference type="InterPro" id="IPR036028">
    <property type="entry name" value="SH3-like_dom_sf"/>
</dbReference>
<evidence type="ECO:0000256" key="10">
    <source>
        <dbReference type="PROSITE-ProRule" id="PRU00192"/>
    </source>
</evidence>
<sequence length="3958" mass="456024">EEQKAEPGKKLKKKIKKPKDDFDEITKKLLELEVSKTELEKPEVFEFEEKVKEAPSLAEFSEVKPQKVERKKKKPSQVVAMEAEKIEVEDLRKIIVEPKISEESSKLPTVLLKSRISKIDYPPEVLKPEITEIDAVKHNSSLSRSLEEEKEIRKTKHKKFKHPKKEDVEYEQLEEFENIASSSDSEKEPEDTKSPYRRKIKKPSEKEEKLEKKMKIGKGKIPVEESPEEVVHLKKIPDKETPEEIVEEEPKPQEKHEEVPKDKKVKKKPKQKLEPLEPFEAPEHEPIEKEVYEKEPEEKPQEEVPEVKGVYKRKTKPKPQAEEPEQKIILGKPKPQEEVEEPEVKFRIPESEKPEEVEEPIKLKPWTKPEEKPEEEVADVKEKPKTRKKVKKPKDDDTELERLLNLEVEKTDLETYEKVELEPIEKEAPEEVEVKPRRPKSKEKTVQPEETQKTLKLGKGKIPVEESPEEVVHLKKIPEKETPEEVVEEEPKPQKEEEEEVPKDKKVKKKPKQKLEPLEPFEAPEHEPIEKEVYEKEPEEKPQEEVPEVKGVYKRKTKSKPQAEEPEQKIILGKPKPQEDVEEPEVKFRIPESEKPEEVEEPIKLKPWTKPEEKPEEEVADVKEKPKTRKKVKKPKDDDTELERLLNLEVEKTDLETYEKVELEPVEKEAPEEVEVKPRRPKSKEKTVQPEETQKTLNLGKGKIPVEESPEEVVHLKKIPDKETPEEIVEEEPKPQEKHEEVPKDKKVKKKPKQKLEPLEPFEAPEHEPIEKEVYEKELEEKPKEEVPEAKGVYKRKTKPKPQAEEPTQKVILGKPKPQEDVEEPEVKFRIPESEKPEEVEEPIKLKPWTKPEEKPEEEVADVKEKPKTRKKVKKPKDDDTELERLLNLEVEKTDLETYEKVELEPVEKEAPEEVEVKPRKPEVTETPQNEPTEKKPEEKPQEEIPEVKGVYKRKTKPKPQAEEPEQKIILGKPKPQEEVEEPEVKFRIPESEKPEEVEESIKLKPVTKPEEKPEEEVADVKEKPKTRKKVKKPKDDDTELERLLNLEVEKTDLETYEKVELEPVEKEAPEEVEVKARRPKSKEKTVQPEETQKTLKLGKGKIPVEESPEEVVHLKKIPDKETPEEIVEEEPKPQEKHEEVPKDKKVKKKPKQKLEPLEPFEAPEHEPIEKEVYEKEPEEKPQEEVPEVKGVYKRKTKPKPQTEEPEQKIILGKPKPQEEVEEPEVKFRIPESEKPEEVEEQIKLKPVTKPEEKPEEEVADVKEKPKTRKKVKKPKDDDTELERLLNLEVEKTDLETYEKVELAPVEKEAPEEVEVKPRRPKSKEKTVQPEETQKTLNLGKGKIPVEESPEEVVHLKKIPDKETPEEIVEEEPKPQEKHEEVPKDKKVKKKPKQKLEPLEPFEAPEHEPIEKEVYEKEPEEKPQEEVPEVKGVYKRKTKPKRQAEEPEQKIILGKPMPQEDVEEPEVKFRIPESEKPEEVEEPIKLKPWTKPEEKPEEEVADVKEKPKTRKKVKKPKDDDTELERLLNLEVEKTDLETYEKVELEPVEKEAPEEVEVKPRRPKSKEKTVQPEETQETLKLGKGKIPVEEVPEEVVRLKKIPEKEVPPEESEATVTLKRVPETIKLVSQEPQHAKLTDAQSAYEAELENIRRKLSKVDSNVDSAESEVSEASSKPEKRKKRVHKKKNTADMDAELERLLGLEIEKTELETYEKVDVDLPKREKSEEVQIVQPFKRLEKDVIEEEPEKSITLQISRKEKSDSPEVQEDIVFRRPRQREKSEEPEEATISLRKVPEEIPEENVEETIKRPIQKPTTTEEEKVEFTAKKVKKPKLPEAEAEESITKTISLPEKPKEEEPDEEPHSEVTFGLKKKPKPKQTVSEEIEVTETLKKKKPKLEDEAQLDITESVTIGLKKKPEPTVSEDIEVEETIRKIRKPKVSEEVEIEFSSKKPRKPKKEDFEAEKTITKTLEVSDEEVEPEEPVQEITFGLKKPKTKSVVTEEEEVTQTIKKKKPKAPKEEQVEITEDVTIGLRKKPEPLITEDVEVSETISRKKKPKPTEEAETEFSVTRPRKLKVQSEDAEVTMTKYEEEEEPFEEEIVEDTPEEFLIRRKKKPTPLQYEEHEDEFTIKKLKKPRKASKPDFPEITEPENVTFRPKRTTHKEDVDQEFKIQLDSYAEEEISVSGKVKLKKPKPVYHEDSEEHRIRIIQEIDDDGPIIEEIIDDDSEHEDTMYDVDEPDEFSDKETIPEDLPEHVLFKLKKKKKEKAPYKIEDYEEESFSLEFPSKPKKKVSTFDEDSLKLKLKRRSAPKYIEEENSLSITREVREEDLMVVICSVTSDNDDTLNLVEGEKVYVIERYNADWWFVRKQLSNEKGWTESHNLMDTISYTHYVQKKLNEKIDKLPVFEKPGPNEKASAPRFIEKLQPINTPDHYTIQFECKVEGSPRPQITWFRQTQIILPSQDFQMFYDEDNVATLIIREVFPEDAGTFTCVAKNAAGFASSTTELTVDNISDHGSEMNSRRSMSRESSLADILDGIPPIFSKKPKVKCVEEGSNVILDCGLVAVPEPDIKWLFNGRDVSTIENIKVVTKSDNHMYCTVLQITKVAKKQEGIYEVVAKNREGESVLPMKLKVSTGEKEKPEILEPLKNLVVKEGEPITFTTQVTGNPTPKVQWFKNGEEVKENKKHDKEKSIYTFTITTATEIDSGDYTIKATNSAGTAFSGCTVTVEDSGIRFESPHFTKRFEEVTVRQKETIVLTAKVTGNPVPEIIWLRNNKPLQPSDRIIPEFDGENVSLTIKNADSEVDSGDYKCIASNIVGKESHGAKVTIDVEKVKFTKLLHKTYTVEENKTATLECETSHSVPTKWFHKDKELSGMDHRVIVHEARIHKLIIKNSSYDDVGSYKCIVKDQITDTELKVTEAKPEFVRKLEDIETNELEDLILEVEITSETATVSWYKDGEEIKPKDDKFETVKKGKVHKLIVKNATVYDEGEYTCVLADQECSGDVTVIELPPRILYDLEHITIAKGEKATFEVELTKGDALVRWFKNGEEIQFSDHVQLRIDGKKQKLKIYDAEIEDTGEYSCIVADQVSTGSLTVEMPLVEFIKRLPDITLVTKENNAAFTVELSLPDIEVEWFQDGEPIKPNDKFKILDGRTVKKLILKNAQEADAHQYTCVASNVKSSTKLKVENIKSAPVISLEDLNKTYKVRKDEDLTVTIKFMGSPKPDVEWSVSENIIKKSKRIEPTVSEQSASLTIQKIVETDAGDYTIKLKNVCGDAETSMKIIYMKPPSKPGSPEPVEVTDDSITLFWKSPDDIGNCEIIEYILEYKQTKEKTWKKITKIVETTYTLTNLKKDTELNFRVTAVNEIGESEPSDQSTAKIMKPIVKEKAIFTEPLKDISIGLNKPLTLSCVVGGFPIPEITWYKNDQAFATRTITYENRTAKYTVESTTESTAGTYKCHAKNEIGESYTTCTVVIEEKPLITVEETLITQNLKVGSHYEVIANVTGYPLPKVSWVKDSLKIETNEVYNVEITETTKTSLTTKFVIKSIERHHSGKVTVKAKSSAGSSLVDFSVTVIDKPSKPEGPLLFREPVTIKKVCEPPSPPRGPIEISGMTDTSFTLTWKPSEKDGGSRLIEYIVEIRESNKKVWKMLNITSFDQTSIFVQKLVKDQGYHFRITARNKIGTSDPLITDEKIIAGRQITPPSPPQNLHVTNVTSKSVTIEWETPSSNGGTEITTYIIEKLLTKSSQWSRVATLDAFCLSYCIDNLKETTELSFRVSAENAIGVSAPAYTEPVILKTHATVPTPPTGPLEIRLIGSSTNVVEWGVPESDGGAPLLGYNIAIRDIKKTMWIEVGRCKADVQKFSIRDLQEGHKYMIRIYARNEIGNSDPLESEEPYEVLHGMGHDAQDEPQMTEATGWSTENTSSWMREHNMDADISTYAKAKLLRRDEYFFKIWHHAKKLFKK</sequence>
<dbReference type="STRING" id="568069.A0A1J1J378"/>
<feature type="domain" description="Ig-like" evidence="13">
    <location>
        <begin position="2917"/>
        <end position="3001"/>
    </location>
</feature>
<feature type="region of interest" description="Disordered" evidence="11">
    <location>
        <begin position="2030"/>
        <end position="2163"/>
    </location>
</feature>